<dbReference type="Proteomes" id="UP001295444">
    <property type="component" value="Chromosome 06"/>
</dbReference>
<dbReference type="AlphaFoldDB" id="A0AAD1SJE0"/>
<keyword evidence="3" id="KW-1185">Reference proteome</keyword>
<evidence type="ECO:0000313" key="3">
    <source>
        <dbReference type="Proteomes" id="UP001295444"/>
    </source>
</evidence>
<sequence length="91" mass="10267">AAVWIARPSSELGAHQEELLHSLPYPQGEDRESVEPWAHDPVDGINDQQAEDKWSLEATTPRISQPHSRRRHLSRPEKVSNPAENQTTSLP</sequence>
<organism evidence="2 3">
    <name type="scientific">Pelobates cultripes</name>
    <name type="common">Western spadefoot toad</name>
    <dbReference type="NCBI Taxonomy" id="61616"/>
    <lineage>
        <taxon>Eukaryota</taxon>
        <taxon>Metazoa</taxon>
        <taxon>Chordata</taxon>
        <taxon>Craniata</taxon>
        <taxon>Vertebrata</taxon>
        <taxon>Euteleostomi</taxon>
        <taxon>Amphibia</taxon>
        <taxon>Batrachia</taxon>
        <taxon>Anura</taxon>
        <taxon>Pelobatoidea</taxon>
        <taxon>Pelobatidae</taxon>
        <taxon>Pelobates</taxon>
    </lineage>
</organism>
<feature type="region of interest" description="Disordered" evidence="1">
    <location>
        <begin position="1"/>
        <end position="91"/>
    </location>
</feature>
<dbReference type="EMBL" id="OW240917">
    <property type="protein sequence ID" value="CAH2301740.1"/>
    <property type="molecule type" value="Genomic_DNA"/>
</dbReference>
<feature type="compositionally biased region" description="Polar residues" evidence="1">
    <location>
        <begin position="57"/>
        <end position="66"/>
    </location>
</feature>
<feature type="non-terminal residue" evidence="2">
    <location>
        <position position="1"/>
    </location>
</feature>
<name>A0AAD1SJE0_PELCU</name>
<feature type="compositionally biased region" description="Polar residues" evidence="1">
    <location>
        <begin position="82"/>
        <end position="91"/>
    </location>
</feature>
<accession>A0AAD1SJE0</accession>
<protein>
    <submittedName>
        <fullName evidence="2">Uncharacterized protein</fullName>
    </submittedName>
</protein>
<evidence type="ECO:0000313" key="2">
    <source>
        <dbReference type="EMBL" id="CAH2301740.1"/>
    </source>
</evidence>
<gene>
    <name evidence="2" type="ORF">PECUL_23A055496</name>
</gene>
<reference evidence="2" key="1">
    <citation type="submission" date="2022-03" db="EMBL/GenBank/DDBJ databases">
        <authorList>
            <person name="Alioto T."/>
            <person name="Alioto T."/>
            <person name="Gomez Garrido J."/>
        </authorList>
    </citation>
    <scope>NUCLEOTIDE SEQUENCE</scope>
</reference>
<feature type="compositionally biased region" description="Basic and acidic residues" evidence="1">
    <location>
        <begin position="28"/>
        <end position="42"/>
    </location>
</feature>
<proteinExistence type="predicted"/>
<feature type="non-terminal residue" evidence="2">
    <location>
        <position position="91"/>
    </location>
</feature>
<evidence type="ECO:0000256" key="1">
    <source>
        <dbReference type="SAM" id="MobiDB-lite"/>
    </source>
</evidence>